<comment type="subcellular location">
    <subcellularLocation>
        <location evidence="1">Cell membrane</location>
        <topology evidence="1">Multi-pass membrane protein</topology>
    </subcellularLocation>
</comment>
<dbReference type="PANTHER" id="PTHR36115:SF4">
    <property type="entry name" value="MEMBRANE PROTEIN"/>
    <property type="match status" value="1"/>
</dbReference>
<name>A0ABY0QRV6_9FLAO</name>
<accession>A0ABY0QRV6</accession>
<comment type="caution">
    <text evidence="8">The sequence shown here is derived from an EMBL/GenBank/DDBJ whole genome shotgun (WGS) entry which is preliminary data.</text>
</comment>
<keyword evidence="9" id="KW-1185">Reference proteome</keyword>
<evidence type="ECO:0000256" key="6">
    <source>
        <dbReference type="SAM" id="Phobius"/>
    </source>
</evidence>
<evidence type="ECO:0000313" key="8">
    <source>
        <dbReference type="EMBL" id="SDL66863.1"/>
    </source>
</evidence>
<evidence type="ECO:0000256" key="1">
    <source>
        <dbReference type="ARBA" id="ARBA00004651"/>
    </source>
</evidence>
<feature type="domain" description="RDD" evidence="7">
    <location>
        <begin position="13"/>
        <end position="130"/>
    </location>
</feature>
<keyword evidence="5 6" id="KW-0472">Membrane</keyword>
<dbReference type="EMBL" id="FNHD01000004">
    <property type="protein sequence ID" value="SDL66863.1"/>
    <property type="molecule type" value="Genomic_DNA"/>
</dbReference>
<protein>
    <submittedName>
        <fullName evidence="8">Uncharacterized membrane protein YckC, RDD family</fullName>
    </submittedName>
</protein>
<evidence type="ECO:0000256" key="3">
    <source>
        <dbReference type="ARBA" id="ARBA00022692"/>
    </source>
</evidence>
<evidence type="ECO:0000313" key="9">
    <source>
        <dbReference type="Proteomes" id="UP000199242"/>
    </source>
</evidence>
<keyword evidence="4 6" id="KW-1133">Transmembrane helix</keyword>
<keyword evidence="3 6" id="KW-0812">Transmembrane</keyword>
<evidence type="ECO:0000256" key="5">
    <source>
        <dbReference type="ARBA" id="ARBA00023136"/>
    </source>
</evidence>
<evidence type="ECO:0000256" key="2">
    <source>
        <dbReference type="ARBA" id="ARBA00022475"/>
    </source>
</evidence>
<organism evidence="8 9">
    <name type="scientific">Chryseobacterium taihuense</name>
    <dbReference type="NCBI Taxonomy" id="1141221"/>
    <lineage>
        <taxon>Bacteria</taxon>
        <taxon>Pseudomonadati</taxon>
        <taxon>Bacteroidota</taxon>
        <taxon>Flavobacteriia</taxon>
        <taxon>Flavobacteriales</taxon>
        <taxon>Weeksellaceae</taxon>
        <taxon>Chryseobacterium group</taxon>
        <taxon>Chryseobacterium</taxon>
    </lineage>
</organism>
<feature type="transmembrane region" description="Helical" evidence="6">
    <location>
        <begin position="27"/>
        <end position="48"/>
    </location>
</feature>
<dbReference type="Pfam" id="PF06271">
    <property type="entry name" value="RDD"/>
    <property type="match status" value="1"/>
</dbReference>
<reference evidence="8 9" key="1">
    <citation type="submission" date="2016-10" db="EMBL/GenBank/DDBJ databases">
        <authorList>
            <person name="Varghese N."/>
            <person name="Submissions S."/>
        </authorList>
    </citation>
    <scope>NUCLEOTIDE SEQUENCE [LARGE SCALE GENOMIC DNA]</scope>
    <source>
        <strain evidence="8 9">CGMCC 1.10941</strain>
    </source>
</reference>
<dbReference type="RefSeq" id="WP_089742476.1">
    <property type="nucleotide sequence ID" value="NZ_FNHD01000004.1"/>
</dbReference>
<sequence>MMKHLRIVEHNKASIGIRFINFVIDRIVIYILFFLFGLFSAGLFEFFGVEFFIDITYQLASLSKFEDILITLATYLVYIFIMEYFTKGRTLGKYITGTKVMSIDGSNPIFYQYLIRTLSRIVPFDALSFFGVNGWHDSWSDTRVISLKKYNAELQHKREIDEIGSKEIA</sequence>
<dbReference type="PANTHER" id="PTHR36115">
    <property type="entry name" value="PROLINE-RICH ANTIGEN HOMOLOG-RELATED"/>
    <property type="match status" value="1"/>
</dbReference>
<dbReference type="InterPro" id="IPR010432">
    <property type="entry name" value="RDD"/>
</dbReference>
<evidence type="ECO:0000256" key="4">
    <source>
        <dbReference type="ARBA" id="ARBA00022989"/>
    </source>
</evidence>
<evidence type="ECO:0000259" key="7">
    <source>
        <dbReference type="Pfam" id="PF06271"/>
    </source>
</evidence>
<proteinExistence type="predicted"/>
<dbReference type="InterPro" id="IPR051791">
    <property type="entry name" value="Pra-immunoreactive"/>
</dbReference>
<gene>
    <name evidence="8" type="ORF">SAMN05216273_104110</name>
</gene>
<keyword evidence="2" id="KW-1003">Cell membrane</keyword>
<dbReference type="Proteomes" id="UP000199242">
    <property type="component" value="Unassembled WGS sequence"/>
</dbReference>
<feature type="transmembrane region" description="Helical" evidence="6">
    <location>
        <begin position="68"/>
        <end position="85"/>
    </location>
</feature>